<dbReference type="InterPro" id="IPR058702">
    <property type="entry name" value="MafI2-like"/>
</dbReference>
<organism evidence="1 2">
    <name type="scientific">Brevifollis gellanilyticus</name>
    <dbReference type="NCBI Taxonomy" id="748831"/>
    <lineage>
        <taxon>Bacteria</taxon>
        <taxon>Pseudomonadati</taxon>
        <taxon>Verrucomicrobiota</taxon>
        <taxon>Verrucomicrobiia</taxon>
        <taxon>Verrucomicrobiales</taxon>
        <taxon>Verrucomicrobiaceae</taxon>
    </lineage>
</organism>
<gene>
    <name evidence="1" type="ORF">BGE01nite_30870</name>
</gene>
<evidence type="ECO:0000313" key="1">
    <source>
        <dbReference type="EMBL" id="GEP43796.1"/>
    </source>
</evidence>
<proteinExistence type="predicted"/>
<keyword evidence="2" id="KW-1185">Reference proteome</keyword>
<accession>A0A512MAN3</accession>
<dbReference type="Pfam" id="PF26541">
    <property type="entry name" value="MafI2"/>
    <property type="match status" value="1"/>
</dbReference>
<protein>
    <submittedName>
        <fullName evidence="1">Uncharacterized protein</fullName>
    </submittedName>
</protein>
<reference evidence="1 2" key="1">
    <citation type="submission" date="2019-07" db="EMBL/GenBank/DDBJ databases">
        <title>Whole genome shotgun sequence of Brevifollis gellanilyticus NBRC 108608.</title>
        <authorList>
            <person name="Hosoyama A."/>
            <person name="Uohara A."/>
            <person name="Ohji S."/>
            <person name="Ichikawa N."/>
        </authorList>
    </citation>
    <scope>NUCLEOTIDE SEQUENCE [LARGE SCALE GENOMIC DNA]</scope>
    <source>
        <strain evidence="1 2">NBRC 108608</strain>
    </source>
</reference>
<comment type="caution">
    <text evidence="1">The sequence shown here is derived from an EMBL/GenBank/DDBJ whole genome shotgun (WGS) entry which is preliminary data.</text>
</comment>
<evidence type="ECO:0000313" key="2">
    <source>
        <dbReference type="Proteomes" id="UP000321577"/>
    </source>
</evidence>
<dbReference type="EMBL" id="BKAG01000021">
    <property type="protein sequence ID" value="GEP43796.1"/>
    <property type="molecule type" value="Genomic_DNA"/>
</dbReference>
<dbReference type="AlphaFoldDB" id="A0A512MAN3"/>
<dbReference type="Proteomes" id="UP000321577">
    <property type="component" value="Unassembled WGS sequence"/>
</dbReference>
<sequence length="108" mass="12206">MASSDTKLHDRVLLSVQRALVGEVTTQMRFIGVEFCPESIHLIVWHDGAMHESIIEDFDAGTVTQVVADFCWPERGDPQVSFEFVRCDYPQRPDFRGTLVYGRCEAAA</sequence>
<name>A0A512MAN3_9BACT</name>